<comment type="function">
    <text evidence="6">Ligates lysine onto the cytidine present at position 34 of the AUA codon-specific tRNA(Ile) that contains the anticodon CAU, in an ATP-dependent manner. Cytidine is converted to lysidine, thus changing the amino acid specificity of the tRNA from methionine to isoleucine.</text>
</comment>
<dbReference type="GO" id="GO:0005524">
    <property type="term" value="F:ATP binding"/>
    <property type="evidence" value="ECO:0007669"/>
    <property type="project" value="UniProtKB-UniRule"/>
</dbReference>
<dbReference type="EC" id="6.3.4.19" evidence="6"/>
<dbReference type="HAMAP" id="MF_01161">
    <property type="entry name" value="tRNA_Ile_lys_synt"/>
    <property type="match status" value="1"/>
</dbReference>
<dbReference type="AlphaFoldDB" id="A0A916ZQ31"/>
<proteinExistence type="inferred from homology"/>
<evidence type="ECO:0000256" key="6">
    <source>
        <dbReference type="HAMAP-Rule" id="MF_01161"/>
    </source>
</evidence>
<sequence>MPDLAALLQSILDRPLISGEPIAIAVSGGPDSLALLDLAHDAWPGRITALTVDHALRPASAAEAAGVAGQCAARAIPHVTLTWTGEKPGSDLQAAARDARYRLMADWCAGHATRLLLTAHHADDQAETLLMRLARGSGSTGLSGIRPTRRLSNTVVLARPLLTVRRQALAEIARAGGWRPITDPSNDNPRFARTHARRLLAATPWLDPARMAQSAAHLAEAEAALQWTEDRAWAGNAVATATSVTLDAANLPTALVHRLVRRALLHLAPTAELRGPEITTLINRLTNAEPTTLANIRAIPKTNLWLFTPAPPRR</sequence>
<dbReference type="Proteomes" id="UP000635071">
    <property type="component" value="Unassembled WGS sequence"/>
</dbReference>
<keyword evidence="1 6" id="KW-0436">Ligase</keyword>
<evidence type="ECO:0000313" key="9">
    <source>
        <dbReference type="Proteomes" id="UP000635071"/>
    </source>
</evidence>
<dbReference type="InterPro" id="IPR012094">
    <property type="entry name" value="tRNA_Ile_lys_synt"/>
</dbReference>
<keyword evidence="3 6" id="KW-0547">Nucleotide-binding</keyword>
<feature type="binding site" evidence="6">
    <location>
        <begin position="27"/>
        <end position="32"/>
    </location>
    <ligand>
        <name>ATP</name>
        <dbReference type="ChEBI" id="CHEBI:30616"/>
    </ligand>
</feature>
<dbReference type="Pfam" id="PF01171">
    <property type="entry name" value="ATP_bind_3"/>
    <property type="match status" value="1"/>
</dbReference>
<dbReference type="Gene3D" id="3.40.50.620">
    <property type="entry name" value="HUPs"/>
    <property type="match status" value="1"/>
</dbReference>
<reference evidence="8" key="1">
    <citation type="journal article" date="2014" name="Int. J. Syst. Evol. Microbiol.">
        <title>Complete genome sequence of Corynebacterium casei LMG S-19264T (=DSM 44701T), isolated from a smear-ripened cheese.</title>
        <authorList>
            <consortium name="US DOE Joint Genome Institute (JGI-PGF)"/>
            <person name="Walter F."/>
            <person name="Albersmeier A."/>
            <person name="Kalinowski J."/>
            <person name="Ruckert C."/>
        </authorList>
    </citation>
    <scope>NUCLEOTIDE SEQUENCE</scope>
    <source>
        <strain evidence="8">CGMCC 1.15519</strain>
    </source>
</reference>
<dbReference type="PANTHER" id="PTHR43033">
    <property type="entry name" value="TRNA(ILE)-LYSIDINE SYNTHASE-RELATED"/>
    <property type="match status" value="1"/>
</dbReference>
<dbReference type="NCBIfam" id="TIGR02432">
    <property type="entry name" value="lysidine_TilS_N"/>
    <property type="match status" value="1"/>
</dbReference>
<dbReference type="GO" id="GO:0005737">
    <property type="term" value="C:cytoplasm"/>
    <property type="evidence" value="ECO:0007669"/>
    <property type="project" value="UniProtKB-SubCell"/>
</dbReference>
<comment type="catalytic activity">
    <reaction evidence="5 6">
        <text>cytidine(34) in tRNA(Ile2) + L-lysine + ATP = lysidine(34) in tRNA(Ile2) + AMP + diphosphate + H(+)</text>
        <dbReference type="Rhea" id="RHEA:43744"/>
        <dbReference type="Rhea" id="RHEA-COMP:10625"/>
        <dbReference type="Rhea" id="RHEA-COMP:10670"/>
        <dbReference type="ChEBI" id="CHEBI:15378"/>
        <dbReference type="ChEBI" id="CHEBI:30616"/>
        <dbReference type="ChEBI" id="CHEBI:32551"/>
        <dbReference type="ChEBI" id="CHEBI:33019"/>
        <dbReference type="ChEBI" id="CHEBI:82748"/>
        <dbReference type="ChEBI" id="CHEBI:83665"/>
        <dbReference type="ChEBI" id="CHEBI:456215"/>
        <dbReference type="EC" id="6.3.4.19"/>
    </reaction>
</comment>
<evidence type="ECO:0000256" key="4">
    <source>
        <dbReference type="ARBA" id="ARBA00022840"/>
    </source>
</evidence>
<accession>A0A916ZQ31</accession>
<reference evidence="8" key="2">
    <citation type="submission" date="2020-09" db="EMBL/GenBank/DDBJ databases">
        <authorList>
            <person name="Sun Q."/>
            <person name="Zhou Y."/>
        </authorList>
    </citation>
    <scope>NUCLEOTIDE SEQUENCE</scope>
    <source>
        <strain evidence="8">CGMCC 1.15519</strain>
    </source>
</reference>
<name>A0A916ZQ31_9SPHN</name>
<dbReference type="EMBL" id="BMJM01000004">
    <property type="protein sequence ID" value="GGE08619.1"/>
    <property type="molecule type" value="Genomic_DNA"/>
</dbReference>
<feature type="domain" description="tRNA(Ile)-lysidine/2-thiocytidine synthase N-terminal" evidence="7">
    <location>
        <begin position="22"/>
        <end position="198"/>
    </location>
</feature>
<dbReference type="InterPro" id="IPR012795">
    <property type="entry name" value="tRNA_Ile_lys_synt_N"/>
</dbReference>
<dbReference type="InterPro" id="IPR011063">
    <property type="entry name" value="TilS/TtcA_N"/>
</dbReference>
<dbReference type="CDD" id="cd01992">
    <property type="entry name" value="TilS_N"/>
    <property type="match status" value="1"/>
</dbReference>
<dbReference type="SUPFAM" id="SSF52402">
    <property type="entry name" value="Adenine nucleotide alpha hydrolases-like"/>
    <property type="match status" value="1"/>
</dbReference>
<keyword evidence="6" id="KW-0963">Cytoplasm</keyword>
<evidence type="ECO:0000256" key="3">
    <source>
        <dbReference type="ARBA" id="ARBA00022741"/>
    </source>
</evidence>
<keyword evidence="4 6" id="KW-0067">ATP-binding</keyword>
<dbReference type="InterPro" id="IPR014729">
    <property type="entry name" value="Rossmann-like_a/b/a_fold"/>
</dbReference>
<dbReference type="GO" id="GO:0032267">
    <property type="term" value="F:tRNA(Ile)-lysidine synthase activity"/>
    <property type="evidence" value="ECO:0007669"/>
    <property type="project" value="UniProtKB-EC"/>
</dbReference>
<evidence type="ECO:0000256" key="1">
    <source>
        <dbReference type="ARBA" id="ARBA00022598"/>
    </source>
</evidence>
<keyword evidence="2 6" id="KW-0819">tRNA processing</keyword>
<comment type="similarity">
    <text evidence="6">Belongs to the tRNA(Ile)-lysidine synthase family.</text>
</comment>
<comment type="domain">
    <text evidence="6">The N-terminal region contains the highly conserved SGGXDS motif, predicted to be a P-loop motif involved in ATP binding.</text>
</comment>
<gene>
    <name evidence="6" type="primary">tilS</name>
    <name evidence="8" type="ORF">GCM10011529_13820</name>
</gene>
<evidence type="ECO:0000256" key="5">
    <source>
        <dbReference type="ARBA" id="ARBA00048539"/>
    </source>
</evidence>
<evidence type="ECO:0000259" key="7">
    <source>
        <dbReference type="Pfam" id="PF01171"/>
    </source>
</evidence>
<evidence type="ECO:0000313" key="8">
    <source>
        <dbReference type="EMBL" id="GGE08619.1"/>
    </source>
</evidence>
<dbReference type="PANTHER" id="PTHR43033:SF1">
    <property type="entry name" value="TRNA(ILE)-LYSIDINE SYNTHASE-RELATED"/>
    <property type="match status" value="1"/>
</dbReference>
<organism evidence="8 9">
    <name type="scientific">Sandarakinorhabdus glacialis</name>
    <dbReference type="NCBI Taxonomy" id="1614636"/>
    <lineage>
        <taxon>Bacteria</taxon>
        <taxon>Pseudomonadati</taxon>
        <taxon>Pseudomonadota</taxon>
        <taxon>Alphaproteobacteria</taxon>
        <taxon>Sphingomonadales</taxon>
        <taxon>Sphingosinicellaceae</taxon>
        <taxon>Sandarakinorhabdus</taxon>
    </lineage>
</organism>
<keyword evidence="9" id="KW-1185">Reference proteome</keyword>
<protein>
    <recommendedName>
        <fullName evidence="6">tRNA(Ile)-lysidine synthase</fullName>
        <ecNumber evidence="6">6.3.4.19</ecNumber>
    </recommendedName>
    <alternativeName>
        <fullName evidence="6">tRNA(Ile)-2-lysyl-cytidine synthase</fullName>
    </alternativeName>
    <alternativeName>
        <fullName evidence="6">tRNA(Ile)-lysidine synthetase</fullName>
    </alternativeName>
</protein>
<evidence type="ECO:0000256" key="2">
    <source>
        <dbReference type="ARBA" id="ARBA00022694"/>
    </source>
</evidence>
<comment type="caution">
    <text evidence="8">The sequence shown here is derived from an EMBL/GenBank/DDBJ whole genome shotgun (WGS) entry which is preliminary data.</text>
</comment>
<comment type="subcellular location">
    <subcellularLocation>
        <location evidence="6">Cytoplasm</location>
    </subcellularLocation>
</comment>
<dbReference type="GO" id="GO:0006400">
    <property type="term" value="P:tRNA modification"/>
    <property type="evidence" value="ECO:0007669"/>
    <property type="project" value="UniProtKB-UniRule"/>
</dbReference>
<dbReference type="RefSeq" id="WP_188762209.1">
    <property type="nucleotide sequence ID" value="NZ_BMJM01000004.1"/>
</dbReference>